<feature type="compositionally biased region" description="Basic residues" evidence="1">
    <location>
        <begin position="420"/>
        <end position="429"/>
    </location>
</feature>
<proteinExistence type="predicted"/>
<name>A0AA39T3N2_9AGAR</name>
<evidence type="ECO:0000313" key="3">
    <source>
        <dbReference type="Proteomes" id="UP001175227"/>
    </source>
</evidence>
<feature type="compositionally biased region" description="Basic and acidic residues" evidence="1">
    <location>
        <begin position="339"/>
        <end position="364"/>
    </location>
</feature>
<dbReference type="AlphaFoldDB" id="A0AA39T3N2"/>
<accession>A0AA39T3N2</accession>
<gene>
    <name evidence="2" type="ORF">IW261DRAFT_1428267</name>
</gene>
<evidence type="ECO:0000313" key="2">
    <source>
        <dbReference type="EMBL" id="KAK0462116.1"/>
    </source>
</evidence>
<sequence length="449" mass="49133">MSTTFTNAENNTALHCDPLVMPWCEGTQCPTLTDEQTKWLNEQAMLGYTQAFSEVSAKSSNATHLCRLGIKYTLSPALIRSFGPPAQFQEAKRNNIRMEVARCRGDSVIPSKVRLDVFQEAAATLWDALDNEEKTKYQTMADEANKQVDQPPDLAEIYRNQPLVGEATQSLLECLIRFRQGQLGKVAWVVHCMYEDEEGNVYQTDVKVHSKSKTWASAPSKDLDSKEYLDAISTWAAWGFGEDVTTIPSEGQCLAKTKNTKKTEKKQLNMRSPTAAITTETVTKTGVKQTQGSEKTLEKLSTAGGKSQHHTFVVVNEDDEDDDKDNGKDADKDSEEDRGEDKGKDGNKDVRDEGTVEAEAEKTDALMGGLVVPEDDKDNGGETTVEGGASMPDPLTKGKGARGYKQPLDNDNKDTGSQHPLKKCGHHPKAAVSGNASKDTVVAAPPKKS</sequence>
<dbReference type="Proteomes" id="UP001175227">
    <property type="component" value="Unassembled WGS sequence"/>
</dbReference>
<feature type="region of interest" description="Disordered" evidence="1">
    <location>
        <begin position="258"/>
        <end position="449"/>
    </location>
</feature>
<feature type="compositionally biased region" description="Low complexity" evidence="1">
    <location>
        <begin position="274"/>
        <end position="292"/>
    </location>
</feature>
<reference evidence="2" key="1">
    <citation type="submission" date="2023-06" db="EMBL/GenBank/DDBJ databases">
        <authorList>
            <consortium name="Lawrence Berkeley National Laboratory"/>
            <person name="Ahrendt S."/>
            <person name="Sahu N."/>
            <person name="Indic B."/>
            <person name="Wong-Bajracharya J."/>
            <person name="Merenyi Z."/>
            <person name="Ke H.-M."/>
            <person name="Monk M."/>
            <person name="Kocsube S."/>
            <person name="Drula E."/>
            <person name="Lipzen A."/>
            <person name="Balint B."/>
            <person name="Henrissat B."/>
            <person name="Andreopoulos B."/>
            <person name="Martin F.M."/>
            <person name="Harder C.B."/>
            <person name="Rigling D."/>
            <person name="Ford K.L."/>
            <person name="Foster G.D."/>
            <person name="Pangilinan J."/>
            <person name="Papanicolaou A."/>
            <person name="Barry K."/>
            <person name="LaButti K."/>
            <person name="Viragh M."/>
            <person name="Koriabine M."/>
            <person name="Yan M."/>
            <person name="Riley R."/>
            <person name="Champramary S."/>
            <person name="Plett K.L."/>
            <person name="Tsai I.J."/>
            <person name="Slot J."/>
            <person name="Sipos G."/>
            <person name="Plett J."/>
            <person name="Nagy L.G."/>
            <person name="Grigoriev I.V."/>
        </authorList>
    </citation>
    <scope>NUCLEOTIDE SEQUENCE</scope>
    <source>
        <strain evidence="2">ICMP 16352</strain>
    </source>
</reference>
<protein>
    <submittedName>
        <fullName evidence="2">Uncharacterized protein</fullName>
    </submittedName>
</protein>
<dbReference type="EMBL" id="JAUEPR010000136">
    <property type="protein sequence ID" value="KAK0462116.1"/>
    <property type="molecule type" value="Genomic_DNA"/>
</dbReference>
<organism evidence="2 3">
    <name type="scientific">Armillaria novae-zelandiae</name>
    <dbReference type="NCBI Taxonomy" id="153914"/>
    <lineage>
        <taxon>Eukaryota</taxon>
        <taxon>Fungi</taxon>
        <taxon>Dikarya</taxon>
        <taxon>Basidiomycota</taxon>
        <taxon>Agaricomycotina</taxon>
        <taxon>Agaricomycetes</taxon>
        <taxon>Agaricomycetidae</taxon>
        <taxon>Agaricales</taxon>
        <taxon>Marasmiineae</taxon>
        <taxon>Physalacriaceae</taxon>
        <taxon>Armillaria</taxon>
    </lineage>
</organism>
<comment type="caution">
    <text evidence="2">The sequence shown here is derived from an EMBL/GenBank/DDBJ whole genome shotgun (WGS) entry which is preliminary data.</text>
</comment>
<evidence type="ECO:0000256" key="1">
    <source>
        <dbReference type="SAM" id="MobiDB-lite"/>
    </source>
</evidence>
<keyword evidence="3" id="KW-1185">Reference proteome</keyword>